<evidence type="ECO:0000256" key="2">
    <source>
        <dbReference type="ARBA" id="ARBA00022692"/>
    </source>
</evidence>
<feature type="transmembrane region" description="Helical" evidence="5">
    <location>
        <begin position="73"/>
        <end position="99"/>
    </location>
</feature>
<organism evidence="7">
    <name type="scientific">uncultured Desulfobacterium sp</name>
    <dbReference type="NCBI Taxonomy" id="201089"/>
    <lineage>
        <taxon>Bacteria</taxon>
        <taxon>Pseudomonadati</taxon>
        <taxon>Thermodesulfobacteriota</taxon>
        <taxon>Desulfobacteria</taxon>
        <taxon>Desulfobacterales</taxon>
        <taxon>Desulfobacteriaceae</taxon>
        <taxon>Desulfobacterium</taxon>
        <taxon>environmental samples</taxon>
    </lineage>
</organism>
<comment type="subcellular location">
    <subcellularLocation>
        <location evidence="5">Cell membrane</location>
        <topology evidence="5">Multi-pass membrane protein</topology>
    </subcellularLocation>
    <subcellularLocation>
        <location evidence="1">Membrane</location>
        <topology evidence="1">Multi-pass membrane protein</topology>
    </subcellularLocation>
</comment>
<dbReference type="InterPro" id="IPR052522">
    <property type="entry name" value="ABC-2_transport_permease"/>
</dbReference>
<evidence type="ECO:0000259" key="6">
    <source>
        <dbReference type="PROSITE" id="PS51012"/>
    </source>
</evidence>
<dbReference type="PANTHER" id="PTHR43332">
    <property type="entry name" value="INNER MEMBRANE TRANSPORT PERMEASE YADH-RELATED"/>
    <property type="match status" value="1"/>
</dbReference>
<keyword evidence="2 5" id="KW-0812">Transmembrane</keyword>
<dbReference type="GO" id="GO:0043190">
    <property type="term" value="C:ATP-binding cassette (ABC) transporter complex"/>
    <property type="evidence" value="ECO:0007669"/>
    <property type="project" value="InterPro"/>
</dbReference>
<evidence type="ECO:0000313" key="7">
    <source>
        <dbReference type="EMBL" id="CBX29247.1"/>
    </source>
</evidence>
<dbReference type="GO" id="GO:0140359">
    <property type="term" value="F:ABC-type transporter activity"/>
    <property type="evidence" value="ECO:0007669"/>
    <property type="project" value="InterPro"/>
</dbReference>
<dbReference type="InterPro" id="IPR000412">
    <property type="entry name" value="ABC_2_transport"/>
</dbReference>
<keyword evidence="3 5" id="KW-1133">Transmembrane helix</keyword>
<dbReference type="PROSITE" id="PS51012">
    <property type="entry name" value="ABC_TM2"/>
    <property type="match status" value="1"/>
</dbReference>
<proteinExistence type="inferred from homology"/>
<dbReference type="EMBL" id="FR695872">
    <property type="protein sequence ID" value="CBX29247.1"/>
    <property type="molecule type" value="Genomic_DNA"/>
</dbReference>
<keyword evidence="4 5" id="KW-0472">Membrane</keyword>
<keyword evidence="5" id="KW-1003">Cell membrane</keyword>
<feature type="transmembrane region" description="Helical" evidence="5">
    <location>
        <begin position="40"/>
        <end position="61"/>
    </location>
</feature>
<evidence type="ECO:0000256" key="1">
    <source>
        <dbReference type="ARBA" id="ARBA00004141"/>
    </source>
</evidence>
<feature type="transmembrane region" description="Helical" evidence="5">
    <location>
        <begin position="235"/>
        <end position="259"/>
    </location>
</feature>
<evidence type="ECO:0000256" key="4">
    <source>
        <dbReference type="ARBA" id="ARBA00023136"/>
    </source>
</evidence>
<feature type="transmembrane region" description="Helical" evidence="5">
    <location>
        <begin position="152"/>
        <end position="174"/>
    </location>
</feature>
<feature type="transmembrane region" description="Helical" evidence="5">
    <location>
        <begin position="120"/>
        <end position="146"/>
    </location>
</feature>
<dbReference type="InterPro" id="IPR047817">
    <property type="entry name" value="ABC2_TM_bact-type"/>
</dbReference>
<gene>
    <name evidence="7" type="ORF">N47_J02280</name>
</gene>
<reference evidence="7" key="1">
    <citation type="journal article" date="2011" name="Environ. Microbiol.">
        <title>Genomic insights into the metabolic potential of the polycyclic aromatic hydrocarbon degrading sulfate-reducing Deltaproteobacterium N47.</title>
        <authorList>
            <person name="Bergmann F."/>
            <person name="Selesi D."/>
            <person name="Weinmaier T."/>
            <person name="Tischler P."/>
            <person name="Rattei T."/>
            <person name="Meckenstock R.U."/>
        </authorList>
    </citation>
    <scope>NUCLEOTIDE SEQUENCE</scope>
</reference>
<feature type="transmembrane region" description="Helical" evidence="5">
    <location>
        <begin position="186"/>
        <end position="205"/>
    </location>
</feature>
<dbReference type="InterPro" id="IPR013525">
    <property type="entry name" value="ABC2_TM"/>
</dbReference>
<accession>E1YFA3</accession>
<keyword evidence="5" id="KW-0813">Transport</keyword>
<dbReference type="AlphaFoldDB" id="E1YFA3"/>
<dbReference type="PRINTS" id="PR00164">
    <property type="entry name" value="ABC2TRNSPORT"/>
</dbReference>
<dbReference type="PIRSF" id="PIRSF006648">
    <property type="entry name" value="DrrB"/>
    <property type="match status" value="1"/>
</dbReference>
<dbReference type="PANTHER" id="PTHR43332:SF2">
    <property type="entry name" value="INNER MEMBRANE TRANSPORT PERMEASE YADH"/>
    <property type="match status" value="1"/>
</dbReference>
<evidence type="ECO:0000256" key="3">
    <source>
        <dbReference type="ARBA" id="ARBA00022989"/>
    </source>
</evidence>
<feature type="domain" description="ABC transmembrane type-2" evidence="6">
    <location>
        <begin position="41"/>
        <end position="262"/>
    </location>
</feature>
<name>E1YFA3_9BACT</name>
<protein>
    <recommendedName>
        <fullName evidence="5">Transport permease protein</fullName>
    </recommendedName>
</protein>
<sequence length="264" mass="29432">MQSGGCLYETDGRKNRMRFMEWYPVFLREMLLFKRKLLKLGYLFSAMMVPIIYLVTFGLGLGRNVRMGGADYLTYLIPGLVAMSSMTNSYTWVASTLNLDRLYFKTFQITVQSPIRSSAIMIGHVLAGMVKGLFASGLILLVGFIAAKGFHITALFIVTLLLNGFMFASMGVIVGMVTKSHEDTSTYNNFFIMPMSFFSGTFFPVDRMPGFLKALISVLPLTHTNILIRKSALDAGGVVSLAVIITYAVIFFICGSRLIKRYSE</sequence>
<comment type="similarity">
    <text evidence="5">Belongs to the ABC-2 integral membrane protein family.</text>
</comment>
<dbReference type="Pfam" id="PF01061">
    <property type="entry name" value="ABC2_membrane"/>
    <property type="match status" value="1"/>
</dbReference>
<evidence type="ECO:0000256" key="5">
    <source>
        <dbReference type="RuleBase" id="RU361157"/>
    </source>
</evidence>